<dbReference type="AlphaFoldDB" id="A0A3N2D7S1"/>
<evidence type="ECO:0000313" key="2">
    <source>
        <dbReference type="EMBL" id="ROR95752.1"/>
    </source>
</evidence>
<dbReference type="Proteomes" id="UP000275356">
    <property type="component" value="Unassembled WGS sequence"/>
</dbReference>
<keyword evidence="3" id="KW-1185">Reference proteome</keyword>
<evidence type="ECO:0000259" key="1">
    <source>
        <dbReference type="Pfam" id="PF13649"/>
    </source>
</evidence>
<dbReference type="InterPro" id="IPR029063">
    <property type="entry name" value="SAM-dependent_MTases_sf"/>
</dbReference>
<dbReference type="Pfam" id="PF13649">
    <property type="entry name" value="Methyltransf_25"/>
    <property type="match status" value="1"/>
</dbReference>
<gene>
    <name evidence="2" type="ORF">EDD28_0314</name>
</gene>
<sequence>MPQSLDVTVERVVVDTTCLRGRASVDVMINGHRTWSIDLVSSEGYADGCWTWPAPLRPYLDGVAQIELRDSATGELLASADVALGTSSDPIEVLDSGNRHLAINKWGRLGKSFEGSENTLRTRVLDRLDELVAFCEARDLSPFVVGGTLLGAVREGKILGHDDDADLAYLSHHTHPSDLALESFAIERELVAMGIEVVRHSAAHLQLTWRHEDGTVDAYVDLFTAFFKPEGIINQPFHVRGPMDESSMLPFSAVTLEGRTYPAPAVPEDWLTLNYDHNWRTPLPGYVLRTPGSTKRRFMSWFGWFNFLRDYWEGRYGDGPTPADHDVRAADRLHCVIPPGAPVLDIGCGSGANAVHLADLGHPTVAVDYSPAALQRATALARERGVEVDWRRLNLAEHRNTAELSLLIRETAEPRHVLVSHLLERTGSHLRRTVLRLLQTYVRSGSQVVVALDTQIGPDFDRTEAVTWHLEVGALKKELADLGLTVSGIRPLRETPRDRARGTVMFEVVPMTSRQPANPHLPKETAR</sequence>
<protein>
    <submittedName>
        <fullName evidence="2">LicD family protein</fullName>
    </submittedName>
</protein>
<accession>A0A3N2D7S1</accession>
<organism evidence="2 3">
    <name type="scientific">Salana multivorans</name>
    <dbReference type="NCBI Taxonomy" id="120377"/>
    <lineage>
        <taxon>Bacteria</taxon>
        <taxon>Bacillati</taxon>
        <taxon>Actinomycetota</taxon>
        <taxon>Actinomycetes</taxon>
        <taxon>Micrococcales</taxon>
        <taxon>Beutenbergiaceae</taxon>
        <taxon>Salana</taxon>
    </lineage>
</organism>
<reference evidence="2 3" key="1">
    <citation type="submission" date="2018-11" db="EMBL/GenBank/DDBJ databases">
        <title>Sequencing the genomes of 1000 actinobacteria strains.</title>
        <authorList>
            <person name="Klenk H.-P."/>
        </authorList>
    </citation>
    <scope>NUCLEOTIDE SEQUENCE [LARGE SCALE GENOMIC DNA]</scope>
    <source>
        <strain evidence="2 3">DSM 13521</strain>
    </source>
</reference>
<comment type="caution">
    <text evidence="2">The sequence shown here is derived from an EMBL/GenBank/DDBJ whole genome shotgun (WGS) entry which is preliminary data.</text>
</comment>
<dbReference type="Gene3D" id="3.40.50.150">
    <property type="entry name" value="Vaccinia Virus protein VP39"/>
    <property type="match status" value="1"/>
</dbReference>
<dbReference type="GO" id="GO:0009100">
    <property type="term" value="P:glycoprotein metabolic process"/>
    <property type="evidence" value="ECO:0007669"/>
    <property type="project" value="UniProtKB-ARBA"/>
</dbReference>
<dbReference type="SUPFAM" id="SSF53335">
    <property type="entry name" value="S-adenosyl-L-methionine-dependent methyltransferases"/>
    <property type="match status" value="1"/>
</dbReference>
<dbReference type="InterPro" id="IPR041698">
    <property type="entry name" value="Methyltransf_25"/>
</dbReference>
<dbReference type="CDD" id="cd02440">
    <property type="entry name" value="AdoMet_MTases"/>
    <property type="match status" value="1"/>
</dbReference>
<proteinExistence type="predicted"/>
<evidence type="ECO:0000313" key="3">
    <source>
        <dbReference type="Proteomes" id="UP000275356"/>
    </source>
</evidence>
<name>A0A3N2D7S1_9MICO</name>
<feature type="domain" description="Methyltransferase" evidence="1">
    <location>
        <begin position="343"/>
        <end position="397"/>
    </location>
</feature>
<dbReference type="RefSeq" id="WP_123738029.1">
    <property type="nucleotide sequence ID" value="NZ_RKHQ01000001.1"/>
</dbReference>
<dbReference type="OrthoDB" id="3780655at2"/>
<dbReference type="EMBL" id="RKHQ01000001">
    <property type="protein sequence ID" value="ROR95752.1"/>
    <property type="molecule type" value="Genomic_DNA"/>
</dbReference>